<keyword evidence="2" id="KW-1185">Reference proteome</keyword>
<protein>
    <submittedName>
        <fullName evidence="1">Uncharacterized protein</fullName>
    </submittedName>
</protein>
<gene>
    <name evidence="1" type="ORF">LTS18_004406</name>
</gene>
<evidence type="ECO:0000313" key="1">
    <source>
        <dbReference type="EMBL" id="KAK3079617.1"/>
    </source>
</evidence>
<proteinExistence type="predicted"/>
<reference evidence="1" key="1">
    <citation type="submission" date="2024-09" db="EMBL/GenBank/DDBJ databases">
        <title>Black Yeasts Isolated from many extreme environments.</title>
        <authorList>
            <person name="Coleine C."/>
            <person name="Stajich J.E."/>
            <person name="Selbmann L."/>
        </authorList>
    </citation>
    <scope>NUCLEOTIDE SEQUENCE</scope>
    <source>
        <strain evidence="1">CCFEE 5737</strain>
    </source>
</reference>
<dbReference type="Proteomes" id="UP001186974">
    <property type="component" value="Unassembled WGS sequence"/>
</dbReference>
<evidence type="ECO:0000313" key="2">
    <source>
        <dbReference type="Proteomes" id="UP001186974"/>
    </source>
</evidence>
<accession>A0ACC3DSN0</accession>
<dbReference type="EMBL" id="JAWDJW010001026">
    <property type="protein sequence ID" value="KAK3079617.1"/>
    <property type="molecule type" value="Genomic_DNA"/>
</dbReference>
<organism evidence="1 2">
    <name type="scientific">Coniosporium uncinatum</name>
    <dbReference type="NCBI Taxonomy" id="93489"/>
    <lineage>
        <taxon>Eukaryota</taxon>
        <taxon>Fungi</taxon>
        <taxon>Dikarya</taxon>
        <taxon>Ascomycota</taxon>
        <taxon>Pezizomycotina</taxon>
        <taxon>Dothideomycetes</taxon>
        <taxon>Dothideomycetes incertae sedis</taxon>
        <taxon>Coniosporium</taxon>
    </lineage>
</organism>
<sequence length="212" mass="23606">ATMMVLVPRPQGADLDAEEAFDHWWRYVQLNSSSSIRPPLNAATAGVRPRSATLKENPFAHAEIETNPPYQPFHTDHRINLSIYRSEVTHPRNGHSEVDWEAKLWGTEGSHDHANNQWVFGEDIPTVTVKSSTPLAPEDADNATNSNVAGAAGFGRGDMKNHVERCDGDDDTVEHIIVTTRRKRSKRSVGGAEEDGFFEEDCDVLDFAEDRV</sequence>
<comment type="caution">
    <text evidence="1">The sequence shown here is derived from an EMBL/GenBank/DDBJ whole genome shotgun (WGS) entry which is preliminary data.</text>
</comment>
<name>A0ACC3DSN0_9PEZI</name>
<feature type="non-terminal residue" evidence="1">
    <location>
        <position position="1"/>
    </location>
</feature>